<evidence type="ECO:0000313" key="1">
    <source>
        <dbReference type="EMBL" id="JAH81894.1"/>
    </source>
</evidence>
<protein>
    <submittedName>
        <fullName evidence="1">Uncharacterized protein</fullName>
    </submittedName>
</protein>
<dbReference type="AlphaFoldDB" id="A0A0E9VUR2"/>
<organism evidence="1">
    <name type="scientific">Anguilla anguilla</name>
    <name type="common">European freshwater eel</name>
    <name type="synonym">Muraena anguilla</name>
    <dbReference type="NCBI Taxonomy" id="7936"/>
    <lineage>
        <taxon>Eukaryota</taxon>
        <taxon>Metazoa</taxon>
        <taxon>Chordata</taxon>
        <taxon>Craniata</taxon>
        <taxon>Vertebrata</taxon>
        <taxon>Euteleostomi</taxon>
        <taxon>Actinopterygii</taxon>
        <taxon>Neopterygii</taxon>
        <taxon>Teleostei</taxon>
        <taxon>Anguilliformes</taxon>
        <taxon>Anguillidae</taxon>
        <taxon>Anguilla</taxon>
    </lineage>
</organism>
<proteinExistence type="predicted"/>
<reference evidence="1" key="2">
    <citation type="journal article" date="2015" name="Fish Shellfish Immunol.">
        <title>Early steps in the European eel (Anguilla anguilla)-Vibrio vulnificus interaction in the gills: Role of the RtxA13 toxin.</title>
        <authorList>
            <person name="Callol A."/>
            <person name="Pajuelo D."/>
            <person name="Ebbesson L."/>
            <person name="Teles M."/>
            <person name="MacKenzie S."/>
            <person name="Amaro C."/>
        </authorList>
    </citation>
    <scope>NUCLEOTIDE SEQUENCE</scope>
</reference>
<sequence>MILRFQKAIVMIIIISLKKVSVLKRAATMNSRPTLLSMRHGSQSCTREDEIAAFQLRSFCQPNPDN</sequence>
<accession>A0A0E9VUR2</accession>
<name>A0A0E9VUR2_ANGAN</name>
<dbReference type="EMBL" id="GBXM01026683">
    <property type="protein sequence ID" value="JAH81894.1"/>
    <property type="molecule type" value="Transcribed_RNA"/>
</dbReference>
<reference evidence="1" key="1">
    <citation type="submission" date="2014-11" db="EMBL/GenBank/DDBJ databases">
        <authorList>
            <person name="Amaro Gonzalez C."/>
        </authorList>
    </citation>
    <scope>NUCLEOTIDE SEQUENCE</scope>
</reference>